<comment type="catalytic activity">
    <reaction evidence="13">
        <text>Preferential cleavage: (Ac)2-L-Lys-D-Ala-|-D-Ala. Also transpeptidation of peptidyl-alanyl moieties that are N-acyl substituents of D-alanine.</text>
        <dbReference type="EC" id="3.4.16.4"/>
    </reaction>
</comment>
<dbReference type="SUPFAM" id="SSF53955">
    <property type="entry name" value="Lysozyme-like"/>
    <property type="match status" value="1"/>
</dbReference>
<dbReference type="GO" id="GO:0030288">
    <property type="term" value="C:outer membrane-bounded periplasmic space"/>
    <property type="evidence" value="ECO:0007669"/>
    <property type="project" value="TreeGrafter"/>
</dbReference>
<feature type="domain" description="Glycosyl transferase family 51" evidence="18">
    <location>
        <begin position="83"/>
        <end position="257"/>
    </location>
</feature>
<gene>
    <name evidence="19" type="ORF">KL86APRO_12328</name>
</gene>
<dbReference type="InterPro" id="IPR036950">
    <property type="entry name" value="PBP_transglycosylase"/>
</dbReference>
<dbReference type="FunFam" id="1.10.3810.10:FF:000001">
    <property type="entry name" value="Penicillin-binding protein 1A"/>
    <property type="match status" value="1"/>
</dbReference>
<dbReference type="InterPro" id="IPR001460">
    <property type="entry name" value="PCN-bd_Tpept"/>
</dbReference>
<protein>
    <submittedName>
        <fullName evidence="19">Penicillin-binding transpeptidase</fullName>
        <ecNumber evidence="19">2.4.1.129</ecNumber>
    </submittedName>
</protein>
<dbReference type="GO" id="GO:0006508">
    <property type="term" value="P:proteolysis"/>
    <property type="evidence" value="ECO:0007669"/>
    <property type="project" value="UniProtKB-KW"/>
</dbReference>
<dbReference type="GO" id="GO:0008658">
    <property type="term" value="F:penicillin binding"/>
    <property type="evidence" value="ECO:0007669"/>
    <property type="project" value="InterPro"/>
</dbReference>
<feature type="region of interest" description="Disordered" evidence="15">
    <location>
        <begin position="1"/>
        <end position="28"/>
    </location>
</feature>
<dbReference type="InterPro" id="IPR050396">
    <property type="entry name" value="Glycosyltr_51/Transpeptidase"/>
</dbReference>
<evidence type="ECO:0000256" key="8">
    <source>
        <dbReference type="ARBA" id="ARBA00022801"/>
    </source>
</evidence>
<proteinExistence type="inferred from homology"/>
<evidence type="ECO:0000256" key="11">
    <source>
        <dbReference type="ARBA" id="ARBA00023268"/>
    </source>
</evidence>
<dbReference type="Pfam" id="PF00905">
    <property type="entry name" value="Transpeptidase"/>
    <property type="match status" value="1"/>
</dbReference>
<comment type="similarity">
    <text evidence="3">In the N-terminal section; belongs to the glycosyltransferase 51 family.</text>
</comment>
<evidence type="ECO:0000256" key="12">
    <source>
        <dbReference type="ARBA" id="ARBA00023316"/>
    </source>
</evidence>
<dbReference type="AlphaFoldDB" id="A0A212K8P9"/>
<keyword evidence="5" id="KW-0645">Protease</keyword>
<keyword evidence="4" id="KW-0121">Carboxypeptidase</keyword>
<dbReference type="EMBL" id="FLUO01000001">
    <property type="protein sequence ID" value="SBW08046.1"/>
    <property type="molecule type" value="Genomic_DNA"/>
</dbReference>
<evidence type="ECO:0000256" key="13">
    <source>
        <dbReference type="ARBA" id="ARBA00034000"/>
    </source>
</evidence>
<evidence type="ECO:0000256" key="6">
    <source>
        <dbReference type="ARBA" id="ARBA00022676"/>
    </source>
</evidence>
<feature type="transmembrane region" description="Helical" evidence="16">
    <location>
        <begin position="38"/>
        <end position="61"/>
    </location>
</feature>
<keyword evidence="7 19" id="KW-0808">Transferase</keyword>
<evidence type="ECO:0000256" key="4">
    <source>
        <dbReference type="ARBA" id="ARBA00022645"/>
    </source>
</evidence>
<keyword evidence="11" id="KW-0511">Multifunctional enzyme</keyword>
<evidence type="ECO:0000256" key="16">
    <source>
        <dbReference type="SAM" id="Phobius"/>
    </source>
</evidence>
<evidence type="ECO:0000256" key="10">
    <source>
        <dbReference type="ARBA" id="ARBA00022984"/>
    </source>
</evidence>
<keyword evidence="9" id="KW-0133">Cell shape</keyword>
<dbReference type="PANTHER" id="PTHR32282:SF33">
    <property type="entry name" value="PEPTIDOGLYCAN GLYCOSYLTRANSFERASE"/>
    <property type="match status" value="1"/>
</dbReference>
<keyword evidence="16" id="KW-0472">Membrane</keyword>
<evidence type="ECO:0000256" key="14">
    <source>
        <dbReference type="ARBA" id="ARBA00049902"/>
    </source>
</evidence>
<dbReference type="GO" id="GO:0071555">
    <property type="term" value="P:cell wall organization"/>
    <property type="evidence" value="ECO:0007669"/>
    <property type="project" value="UniProtKB-KW"/>
</dbReference>
<evidence type="ECO:0000256" key="7">
    <source>
        <dbReference type="ARBA" id="ARBA00022679"/>
    </source>
</evidence>
<dbReference type="Gene3D" id="1.10.3810.10">
    <property type="entry name" value="Biosynthetic peptidoglycan transglycosylase-like"/>
    <property type="match status" value="1"/>
</dbReference>
<dbReference type="NCBIfam" id="TIGR02074">
    <property type="entry name" value="PBP_1a_fam"/>
    <property type="match status" value="1"/>
</dbReference>
<evidence type="ECO:0000256" key="15">
    <source>
        <dbReference type="SAM" id="MobiDB-lite"/>
    </source>
</evidence>
<comment type="catalytic activity">
    <reaction evidence="14">
        <text>[GlcNAc-(1-&gt;4)-Mur2Ac(oyl-L-Ala-gamma-D-Glu-L-Lys-D-Ala-D-Ala)](n)-di-trans,octa-cis-undecaprenyl diphosphate + beta-D-GlcNAc-(1-&gt;4)-Mur2Ac(oyl-L-Ala-gamma-D-Glu-L-Lys-D-Ala-D-Ala)-di-trans,octa-cis-undecaprenyl diphosphate = [GlcNAc-(1-&gt;4)-Mur2Ac(oyl-L-Ala-gamma-D-Glu-L-Lys-D-Ala-D-Ala)](n+1)-di-trans,octa-cis-undecaprenyl diphosphate + di-trans,octa-cis-undecaprenyl diphosphate + H(+)</text>
        <dbReference type="Rhea" id="RHEA:23708"/>
        <dbReference type="Rhea" id="RHEA-COMP:9602"/>
        <dbReference type="Rhea" id="RHEA-COMP:9603"/>
        <dbReference type="ChEBI" id="CHEBI:15378"/>
        <dbReference type="ChEBI" id="CHEBI:58405"/>
        <dbReference type="ChEBI" id="CHEBI:60033"/>
        <dbReference type="ChEBI" id="CHEBI:78435"/>
        <dbReference type="EC" id="2.4.99.28"/>
    </reaction>
</comment>
<dbReference type="GO" id="GO:0009252">
    <property type="term" value="P:peptidoglycan biosynthetic process"/>
    <property type="evidence" value="ECO:0007669"/>
    <property type="project" value="UniProtKB-UniPathway"/>
</dbReference>
<dbReference type="GO" id="GO:0008955">
    <property type="term" value="F:peptidoglycan glycosyltransferase activity"/>
    <property type="evidence" value="ECO:0007669"/>
    <property type="project" value="UniProtKB-EC"/>
</dbReference>
<comment type="similarity">
    <text evidence="2">In the C-terminal section; belongs to the transpeptidase family.</text>
</comment>
<evidence type="ECO:0000256" key="5">
    <source>
        <dbReference type="ARBA" id="ARBA00022670"/>
    </source>
</evidence>
<dbReference type="PANTHER" id="PTHR32282">
    <property type="entry name" value="BINDING PROTEIN TRANSPEPTIDASE, PUTATIVE-RELATED"/>
    <property type="match status" value="1"/>
</dbReference>
<feature type="domain" description="Penicillin-binding protein transpeptidase" evidence="17">
    <location>
        <begin position="339"/>
        <end position="601"/>
    </location>
</feature>
<name>A0A212K8P9_9PROT</name>
<reference evidence="19" key="1">
    <citation type="submission" date="2016-04" db="EMBL/GenBank/DDBJ databases">
        <authorList>
            <person name="Evans L.H."/>
            <person name="Alamgir A."/>
            <person name="Owens N."/>
            <person name="Weber N.D."/>
            <person name="Virtaneva K."/>
            <person name="Barbian K."/>
            <person name="Babar A."/>
            <person name="Rosenke K."/>
        </authorList>
    </citation>
    <scope>NUCLEOTIDE SEQUENCE</scope>
    <source>
        <strain evidence="19">86</strain>
    </source>
</reference>
<sequence>MPRSARPKANPPQRRAPARRAAPPPRKSGGLVGILKRWWLAALIWAALAVGAYLVWCAYGLPDVDAAAREPRRPAMVVEAADGRVLASYGDLHGGYVDIDRISPHLVHALLATEDRSFYHHFGVNPLSVARAMWVNYRAGAVRQGGSTVTQQVAKNLFLSPERTIRRKVQELLLSFWLEAKFSKDQILALYFNRVYFGGGTYGIEAAARRFYGVSAKNVDLYQAAALVGALKAPSRYNPLSNPENSDGRARQVLANMADAGYLSEAEAKRVPRRWAVRSTGGAGYFSDWILDAVGDRLGPADRDLWVRTTLDPRAQRIAEEALAATLDREGARHKVREGAVVVLDRSGAVRAMVGGKAYVPGGFNRATQAVRQPGSTIKPFVYLAAFDRGLTPETMADDAPITIRNWSPRNADGRFRGIVSLRTALIHSINTVPVRIYQQIGAAPILAMCARFGIPQDDEGPSLVLGSGAVTLLDLTAAYAALANGGVGVWPHGVDSVRDRGGQIVDRPAGGGPGRVADAAAVSEVVGILAQVLVEGTGRNARLPFAAAGKTGTTQDGRDAWFVGFTDRYVAGVWLGNDDNSPMAKVGGGTLPARIWRDVMTDLHR</sequence>
<feature type="compositionally biased region" description="Low complexity" evidence="15">
    <location>
        <begin position="7"/>
        <end position="21"/>
    </location>
</feature>
<organism evidence="19">
    <name type="scientific">uncultured Alphaproteobacteria bacterium</name>
    <dbReference type="NCBI Taxonomy" id="91750"/>
    <lineage>
        <taxon>Bacteria</taxon>
        <taxon>Pseudomonadati</taxon>
        <taxon>Pseudomonadota</taxon>
        <taxon>Alphaproteobacteria</taxon>
        <taxon>environmental samples</taxon>
    </lineage>
</organism>
<keyword evidence="12" id="KW-0961">Cell wall biogenesis/degradation</keyword>
<evidence type="ECO:0000256" key="3">
    <source>
        <dbReference type="ARBA" id="ARBA00007739"/>
    </source>
</evidence>
<keyword evidence="6 19" id="KW-0328">Glycosyltransferase</keyword>
<evidence type="ECO:0000256" key="2">
    <source>
        <dbReference type="ARBA" id="ARBA00007090"/>
    </source>
</evidence>
<keyword evidence="16" id="KW-0812">Transmembrane</keyword>
<dbReference type="InterPro" id="IPR012338">
    <property type="entry name" value="Beta-lactam/transpept-like"/>
</dbReference>
<comment type="pathway">
    <text evidence="1">Cell wall biogenesis; peptidoglycan biosynthesis.</text>
</comment>
<dbReference type="InterPro" id="IPR001264">
    <property type="entry name" value="Glyco_trans_51"/>
</dbReference>
<evidence type="ECO:0000256" key="9">
    <source>
        <dbReference type="ARBA" id="ARBA00022960"/>
    </source>
</evidence>
<keyword evidence="10" id="KW-0573">Peptidoglycan synthesis</keyword>
<evidence type="ECO:0000256" key="1">
    <source>
        <dbReference type="ARBA" id="ARBA00004752"/>
    </source>
</evidence>
<evidence type="ECO:0000313" key="19">
    <source>
        <dbReference type="EMBL" id="SBW08046.1"/>
    </source>
</evidence>
<evidence type="ECO:0000259" key="18">
    <source>
        <dbReference type="Pfam" id="PF00912"/>
    </source>
</evidence>
<dbReference type="Pfam" id="PF00912">
    <property type="entry name" value="Transgly"/>
    <property type="match status" value="1"/>
</dbReference>
<dbReference type="InterPro" id="IPR023346">
    <property type="entry name" value="Lysozyme-like_dom_sf"/>
</dbReference>
<keyword evidence="16" id="KW-1133">Transmembrane helix</keyword>
<dbReference type="SUPFAM" id="SSF56601">
    <property type="entry name" value="beta-lactamase/transpeptidase-like"/>
    <property type="match status" value="1"/>
</dbReference>
<dbReference type="GO" id="GO:0008360">
    <property type="term" value="P:regulation of cell shape"/>
    <property type="evidence" value="ECO:0007669"/>
    <property type="project" value="UniProtKB-KW"/>
</dbReference>
<evidence type="ECO:0000259" key="17">
    <source>
        <dbReference type="Pfam" id="PF00905"/>
    </source>
</evidence>
<keyword evidence="8" id="KW-0378">Hydrolase</keyword>
<dbReference type="Gene3D" id="3.40.710.10">
    <property type="entry name" value="DD-peptidase/beta-lactamase superfamily"/>
    <property type="match status" value="1"/>
</dbReference>
<dbReference type="EC" id="2.4.1.129" evidence="19"/>
<dbReference type="UniPathway" id="UPA00219"/>
<dbReference type="GO" id="GO:0009002">
    <property type="term" value="F:serine-type D-Ala-D-Ala carboxypeptidase activity"/>
    <property type="evidence" value="ECO:0007669"/>
    <property type="project" value="UniProtKB-EC"/>
</dbReference>
<accession>A0A212K8P9</accession>